<dbReference type="CDD" id="cd01105">
    <property type="entry name" value="HTH_GlnR-like"/>
    <property type="match status" value="1"/>
</dbReference>
<reference evidence="2 3" key="1">
    <citation type="journal article" date="2015" name="Genome Announc.">
        <title>Expanding the biotechnology potential of lactobacilli through comparative genomics of 213 strains and associated genera.</title>
        <authorList>
            <person name="Sun Z."/>
            <person name="Harris H.M."/>
            <person name="McCann A."/>
            <person name="Guo C."/>
            <person name="Argimon S."/>
            <person name="Zhang W."/>
            <person name="Yang X."/>
            <person name="Jeffery I.B."/>
            <person name="Cooney J.C."/>
            <person name="Kagawa T.F."/>
            <person name="Liu W."/>
            <person name="Song Y."/>
            <person name="Salvetti E."/>
            <person name="Wrobel A."/>
            <person name="Rasinkangas P."/>
            <person name="Parkhill J."/>
            <person name="Rea M.C."/>
            <person name="O'Sullivan O."/>
            <person name="Ritari J."/>
            <person name="Douillard F.P."/>
            <person name="Paul Ross R."/>
            <person name="Yang R."/>
            <person name="Briner A.E."/>
            <person name="Felis G.E."/>
            <person name="de Vos W.M."/>
            <person name="Barrangou R."/>
            <person name="Klaenhammer T.R."/>
            <person name="Caufield P.W."/>
            <person name="Cui Y."/>
            <person name="Zhang H."/>
            <person name="O'Toole P.W."/>
        </authorList>
    </citation>
    <scope>NUCLEOTIDE SEQUENCE [LARGE SCALE GENOMIC DNA]</scope>
    <source>
        <strain evidence="2 3">DSM 5007</strain>
    </source>
</reference>
<feature type="domain" description="HTH merR-type" evidence="1">
    <location>
        <begin position="19"/>
        <end position="88"/>
    </location>
</feature>
<dbReference type="InterPro" id="IPR009061">
    <property type="entry name" value="DNA-bd_dom_put_sf"/>
</dbReference>
<dbReference type="SMART" id="SM00422">
    <property type="entry name" value="HTH_MERR"/>
    <property type="match status" value="1"/>
</dbReference>
<keyword evidence="3" id="KW-1185">Reference proteome</keyword>
<dbReference type="EMBL" id="AZGF01000002">
    <property type="protein sequence ID" value="KRM13405.1"/>
    <property type="molecule type" value="Genomic_DNA"/>
</dbReference>
<protein>
    <submittedName>
        <fullName evidence="2">Regulatory protein MerR</fullName>
    </submittedName>
</protein>
<evidence type="ECO:0000313" key="3">
    <source>
        <dbReference type="Proteomes" id="UP000051820"/>
    </source>
</evidence>
<sequence>MNNLPEELHSLFSKHELQLGIGDLSRVTGVTQSKIRYWEQKGYIHAVKNDEGQNHKYSLPMIGKTRLIKHFLDEGFTLQAAVDKAEEHRETMDMVQKVLTDRFLSFIKFEGHDAINMGPLKNDPDKSVIAVLSSGKTELQLVPSDFD</sequence>
<dbReference type="AlphaFoldDB" id="A0A0R1W757"/>
<dbReference type="PATRIC" id="fig|1423807.3.peg.893"/>
<dbReference type="STRING" id="1423807.FD16_GL000880"/>
<dbReference type="GO" id="GO:0003677">
    <property type="term" value="F:DNA binding"/>
    <property type="evidence" value="ECO:0007669"/>
    <property type="project" value="InterPro"/>
</dbReference>
<comment type="caution">
    <text evidence="2">The sequence shown here is derived from an EMBL/GenBank/DDBJ whole genome shotgun (WGS) entry which is preliminary data.</text>
</comment>
<dbReference type="Gene3D" id="1.10.1660.10">
    <property type="match status" value="1"/>
</dbReference>
<dbReference type="SUPFAM" id="SSF46955">
    <property type="entry name" value="Putative DNA-binding domain"/>
    <property type="match status" value="1"/>
</dbReference>
<evidence type="ECO:0000313" key="2">
    <source>
        <dbReference type="EMBL" id="KRM13405.1"/>
    </source>
</evidence>
<dbReference type="eggNOG" id="COG0789">
    <property type="taxonomic scope" value="Bacteria"/>
</dbReference>
<name>A0A0R1W757_9LACO</name>
<proteinExistence type="predicted"/>
<evidence type="ECO:0000259" key="1">
    <source>
        <dbReference type="SMART" id="SM00422"/>
    </source>
</evidence>
<organism evidence="2 3">
    <name type="scientific">Paucilactobacillus suebicus DSM 5007 = KCTC 3549</name>
    <dbReference type="NCBI Taxonomy" id="1423807"/>
    <lineage>
        <taxon>Bacteria</taxon>
        <taxon>Bacillati</taxon>
        <taxon>Bacillota</taxon>
        <taxon>Bacilli</taxon>
        <taxon>Lactobacillales</taxon>
        <taxon>Lactobacillaceae</taxon>
        <taxon>Paucilactobacillus</taxon>
    </lineage>
</organism>
<dbReference type="RefSeq" id="WP_010621593.1">
    <property type="nucleotide sequence ID" value="NZ_AZGF01000002.1"/>
</dbReference>
<dbReference type="Proteomes" id="UP000051820">
    <property type="component" value="Unassembled WGS sequence"/>
</dbReference>
<dbReference type="Pfam" id="PF13411">
    <property type="entry name" value="MerR_1"/>
    <property type="match status" value="1"/>
</dbReference>
<accession>A0A0R1W757</accession>
<dbReference type="GO" id="GO:0006355">
    <property type="term" value="P:regulation of DNA-templated transcription"/>
    <property type="evidence" value="ECO:0007669"/>
    <property type="project" value="InterPro"/>
</dbReference>
<gene>
    <name evidence="2" type="ORF">FD16_GL000880</name>
</gene>
<dbReference type="InterPro" id="IPR000551">
    <property type="entry name" value="MerR-type_HTH_dom"/>
</dbReference>